<accession>A0ABW5TIE3</accession>
<keyword evidence="1" id="KW-1003">Cell membrane</keyword>
<keyword evidence="4 6" id="KW-0472">Membrane</keyword>
<dbReference type="InterPro" id="IPR010445">
    <property type="entry name" value="LapA_dom"/>
</dbReference>
<feature type="compositionally biased region" description="Polar residues" evidence="5">
    <location>
        <begin position="107"/>
        <end position="134"/>
    </location>
</feature>
<feature type="transmembrane region" description="Helical" evidence="6">
    <location>
        <begin position="41"/>
        <end position="60"/>
    </location>
</feature>
<evidence type="ECO:0000256" key="4">
    <source>
        <dbReference type="ARBA" id="ARBA00023136"/>
    </source>
</evidence>
<evidence type="ECO:0000313" key="9">
    <source>
        <dbReference type="Proteomes" id="UP001597427"/>
    </source>
</evidence>
<keyword evidence="9" id="KW-1185">Reference proteome</keyword>
<dbReference type="PANTHER" id="PTHR41335">
    <property type="entry name" value="MEMBRANE PROTEIN-RELATED"/>
    <property type="match status" value="1"/>
</dbReference>
<organism evidence="8 9">
    <name type="scientific">Enterococcus camelliae</name>
    <dbReference type="NCBI Taxonomy" id="453959"/>
    <lineage>
        <taxon>Bacteria</taxon>
        <taxon>Bacillati</taxon>
        <taxon>Bacillota</taxon>
        <taxon>Bacilli</taxon>
        <taxon>Lactobacillales</taxon>
        <taxon>Enterococcaceae</taxon>
        <taxon>Enterococcus</taxon>
    </lineage>
</organism>
<keyword evidence="3 6" id="KW-1133">Transmembrane helix</keyword>
<evidence type="ECO:0000256" key="2">
    <source>
        <dbReference type="ARBA" id="ARBA00022692"/>
    </source>
</evidence>
<evidence type="ECO:0000313" key="8">
    <source>
        <dbReference type="EMBL" id="MFD2728854.1"/>
    </source>
</evidence>
<evidence type="ECO:0000256" key="1">
    <source>
        <dbReference type="ARBA" id="ARBA00022475"/>
    </source>
</evidence>
<evidence type="ECO:0000259" key="7">
    <source>
        <dbReference type="Pfam" id="PF06305"/>
    </source>
</evidence>
<proteinExistence type="predicted"/>
<evidence type="ECO:0000256" key="6">
    <source>
        <dbReference type="SAM" id="Phobius"/>
    </source>
</evidence>
<evidence type="ECO:0000256" key="3">
    <source>
        <dbReference type="ARBA" id="ARBA00022989"/>
    </source>
</evidence>
<dbReference type="EMBL" id="JBHUMO010000036">
    <property type="protein sequence ID" value="MFD2728854.1"/>
    <property type="molecule type" value="Genomic_DNA"/>
</dbReference>
<feature type="region of interest" description="Disordered" evidence="5">
    <location>
        <begin position="105"/>
        <end position="134"/>
    </location>
</feature>
<feature type="domain" description="Lipopolysaccharide assembly protein A" evidence="7">
    <location>
        <begin position="23"/>
        <end position="77"/>
    </location>
</feature>
<dbReference type="PANTHER" id="PTHR41335:SF1">
    <property type="entry name" value="MEMBRANE PROTEIN"/>
    <property type="match status" value="1"/>
</dbReference>
<keyword evidence="2 6" id="KW-0812">Transmembrane</keyword>
<comment type="caution">
    <text evidence="8">The sequence shown here is derived from an EMBL/GenBank/DDBJ whole genome shotgun (WGS) entry which is preliminary data.</text>
</comment>
<gene>
    <name evidence="8" type="ORF">ACFSR0_05360</name>
</gene>
<dbReference type="RefSeq" id="WP_379980664.1">
    <property type="nucleotide sequence ID" value="NZ_JBHUMO010000036.1"/>
</dbReference>
<reference evidence="9" key="1">
    <citation type="journal article" date="2019" name="Int. J. Syst. Evol. Microbiol.">
        <title>The Global Catalogue of Microorganisms (GCM) 10K type strain sequencing project: providing services to taxonomists for standard genome sequencing and annotation.</title>
        <authorList>
            <consortium name="The Broad Institute Genomics Platform"/>
            <consortium name="The Broad Institute Genome Sequencing Center for Infectious Disease"/>
            <person name="Wu L."/>
            <person name="Ma J."/>
        </authorList>
    </citation>
    <scope>NUCLEOTIDE SEQUENCE [LARGE SCALE GENOMIC DNA]</scope>
    <source>
        <strain evidence="9">TISTR 932</strain>
    </source>
</reference>
<dbReference type="Pfam" id="PF06305">
    <property type="entry name" value="LapA_dom"/>
    <property type="match status" value="1"/>
</dbReference>
<name>A0ABW5TIE3_9ENTE</name>
<sequence>MKNQWRIVLGLVLTLIIVIFASLNNQQVAINFGVTAIKAPLIIVIIGSAFIGAVVIALVATSSHMKQTKQIKELREQQLTDDASVEQRIAERKAELEREYANKAVEMQQTANQTGRSTNASFGEQHSSNSSESE</sequence>
<protein>
    <submittedName>
        <fullName evidence="8">Lipopolysaccharide assembly LapA domain-containing protein</fullName>
    </submittedName>
</protein>
<dbReference type="Proteomes" id="UP001597427">
    <property type="component" value="Unassembled WGS sequence"/>
</dbReference>
<evidence type="ECO:0000256" key="5">
    <source>
        <dbReference type="SAM" id="MobiDB-lite"/>
    </source>
</evidence>